<feature type="region of interest" description="Disordered" evidence="2">
    <location>
        <begin position="284"/>
        <end position="306"/>
    </location>
</feature>
<dbReference type="AlphaFoldDB" id="A0A369JYV7"/>
<dbReference type="Proteomes" id="UP000076154">
    <property type="component" value="Unassembled WGS sequence"/>
</dbReference>
<accession>A0A369JYV7</accession>
<evidence type="ECO:0000313" key="3">
    <source>
        <dbReference type="EMBL" id="RDB27541.1"/>
    </source>
</evidence>
<organism evidence="3 4">
    <name type="scientific">Hypsizygus marmoreus</name>
    <name type="common">White beech mushroom</name>
    <name type="synonym">Agaricus marmoreus</name>
    <dbReference type="NCBI Taxonomy" id="39966"/>
    <lineage>
        <taxon>Eukaryota</taxon>
        <taxon>Fungi</taxon>
        <taxon>Dikarya</taxon>
        <taxon>Basidiomycota</taxon>
        <taxon>Agaricomycotina</taxon>
        <taxon>Agaricomycetes</taxon>
        <taxon>Agaricomycetidae</taxon>
        <taxon>Agaricales</taxon>
        <taxon>Tricholomatineae</taxon>
        <taxon>Lyophyllaceae</taxon>
        <taxon>Hypsizygus</taxon>
    </lineage>
</organism>
<name>A0A369JYV7_HYPMA</name>
<sequence>MFVTISKKIANFLNGTGPAPPIAKVYNPPIPQPGRFPAPPRKRHLPPVRDPTAPPVAFDPALKEQRCVSRKTLRREQRTFVVSQRILENIKRRRVNHWHPQPPPKPSVTDAPQLEVPVPFEVLHQQALTLPQLGDGGDDLDIFLHQLQILGNQREMAKQLSRARCELNIVGRRVKEAAEVKARKKAEMEQVERNIQEMRRKRKLTEKKIQKHWDRYGRDKNFFKHESIRFEGGGKGHGTRWDPIQGYIPTHPPMDDPAAKHARWEEHRAAVQQNIERQNAEWAARDAARADAEAAHQRELEVQRAQAEAQRRQAEYQRALETERLRVQKAAARRQADENRRAEERRLAQEAVRRQAEAARLEEERRRAEAAHREAERIRAEAARLEGERIRALEAARQRSEQARREAERQRAEQEQRQRAAEDARRAYERRQAEAARAEAERARQAAEQSGQTALEQRNFKEYGMKWDLLRGGRVNVGEVHFFQVPWPVVGAINSVDQITQPAMEMFIFHQDRDGYKGRSRKEILKMEILRWHPDKFNNTVIPKVIPADVEATTEGADRVVKILTAMMETA</sequence>
<comment type="caution">
    <text evidence="3">The sequence shown here is derived from an EMBL/GenBank/DDBJ whole genome shotgun (WGS) entry which is preliminary data.</text>
</comment>
<keyword evidence="1" id="KW-0175">Coiled coil</keyword>
<evidence type="ECO:0000256" key="2">
    <source>
        <dbReference type="SAM" id="MobiDB-lite"/>
    </source>
</evidence>
<evidence type="ECO:0000256" key="1">
    <source>
        <dbReference type="SAM" id="Coils"/>
    </source>
</evidence>
<feature type="coiled-coil region" evidence="1">
    <location>
        <begin position="174"/>
        <end position="208"/>
    </location>
</feature>
<gene>
    <name evidence="3" type="ORF">Hypma_003811</name>
</gene>
<proteinExistence type="predicted"/>
<dbReference type="EMBL" id="LUEZ02000015">
    <property type="protein sequence ID" value="RDB27541.1"/>
    <property type="molecule type" value="Genomic_DNA"/>
</dbReference>
<keyword evidence="4" id="KW-1185">Reference proteome</keyword>
<protein>
    <submittedName>
        <fullName evidence="3">Uncharacterized protein</fullName>
    </submittedName>
</protein>
<feature type="compositionally biased region" description="Basic and acidic residues" evidence="2">
    <location>
        <begin position="284"/>
        <end position="302"/>
    </location>
</feature>
<evidence type="ECO:0000313" key="4">
    <source>
        <dbReference type="Proteomes" id="UP000076154"/>
    </source>
</evidence>
<feature type="compositionally biased region" description="Basic and acidic residues" evidence="2">
    <location>
        <begin position="401"/>
        <end position="445"/>
    </location>
</feature>
<feature type="region of interest" description="Disordered" evidence="2">
    <location>
        <begin position="401"/>
        <end position="455"/>
    </location>
</feature>
<dbReference type="OrthoDB" id="412109at2759"/>
<dbReference type="InParanoid" id="A0A369JYV7"/>
<reference evidence="3" key="1">
    <citation type="submission" date="2018-04" db="EMBL/GenBank/DDBJ databases">
        <title>Whole genome sequencing of Hypsizygus marmoreus.</title>
        <authorList>
            <person name="Choi I.-G."/>
            <person name="Min B."/>
            <person name="Kim J.-G."/>
            <person name="Kim S."/>
            <person name="Oh Y.-L."/>
            <person name="Kong W.-S."/>
            <person name="Park H."/>
            <person name="Jeong J."/>
            <person name="Song E.-S."/>
        </authorList>
    </citation>
    <scope>NUCLEOTIDE SEQUENCE [LARGE SCALE GENOMIC DNA]</scope>
    <source>
        <strain evidence="3">51987-8</strain>
    </source>
</reference>